<gene>
    <name evidence="1" type="ORF">OG398_22420</name>
</gene>
<dbReference type="AlphaFoldDB" id="A0AAU2VV29"/>
<evidence type="ECO:0000313" key="1">
    <source>
        <dbReference type="EMBL" id="WTW70818.1"/>
    </source>
</evidence>
<dbReference type="EMBL" id="CP108313">
    <property type="protein sequence ID" value="WTW70818.1"/>
    <property type="molecule type" value="Genomic_DNA"/>
</dbReference>
<protein>
    <submittedName>
        <fullName evidence="1">Uncharacterized protein</fullName>
    </submittedName>
</protein>
<name>A0AAU2VV29_9ACTN</name>
<accession>A0AAU2VV29</accession>
<sequence>MNHLQAGVFQLLVSAYGAVVDQISQRSTEGATQMAAVASALYKNAQAYDDHEADTKKHVDHAY</sequence>
<reference evidence="1" key="1">
    <citation type="submission" date="2022-10" db="EMBL/GenBank/DDBJ databases">
        <title>The complete genomes of actinobacterial strains from the NBC collection.</title>
        <authorList>
            <person name="Joergensen T.S."/>
            <person name="Alvarez Arevalo M."/>
            <person name="Sterndorff E.B."/>
            <person name="Faurdal D."/>
            <person name="Vuksanovic O."/>
            <person name="Mourched A.-S."/>
            <person name="Charusanti P."/>
            <person name="Shaw S."/>
            <person name="Blin K."/>
            <person name="Weber T."/>
        </authorList>
    </citation>
    <scope>NUCLEOTIDE SEQUENCE</scope>
    <source>
        <strain evidence="1">NBC_00008</strain>
    </source>
</reference>
<organism evidence="1">
    <name type="scientific">Streptomyces sp. NBC_00008</name>
    <dbReference type="NCBI Taxonomy" id="2903610"/>
    <lineage>
        <taxon>Bacteria</taxon>
        <taxon>Bacillati</taxon>
        <taxon>Actinomycetota</taxon>
        <taxon>Actinomycetes</taxon>
        <taxon>Kitasatosporales</taxon>
        <taxon>Streptomycetaceae</taxon>
        <taxon>Streptomyces</taxon>
    </lineage>
</organism>
<proteinExistence type="predicted"/>